<proteinExistence type="predicted"/>
<reference evidence="2" key="2">
    <citation type="submission" date="2022-10" db="EMBL/GenBank/DDBJ databases">
        <authorList>
            <person name="Aronson H.S."/>
        </authorList>
    </citation>
    <scope>NUCLEOTIDE SEQUENCE</scope>
    <source>
        <strain evidence="2">RS19-109</strain>
    </source>
</reference>
<keyword evidence="3" id="KW-1185">Reference proteome</keyword>
<comment type="caution">
    <text evidence="2">The sequence shown here is derived from an EMBL/GenBank/DDBJ whole genome shotgun (WGS) entry which is preliminary data.</text>
</comment>
<dbReference type="Pfam" id="PF04392">
    <property type="entry name" value="ABC_sub_bind"/>
    <property type="match status" value="1"/>
</dbReference>
<sequence>MNRIIFCIALLLLLAVSAPAWALDCVLLQSSALKPYEEARQGFEKTWLAQRPVSGPKSIGGSTVTQIILSEQPSNDGFALKNQLQSARLIVAIGDQALEFARDLREVPVVYLLAPSARGLAKNFLGIDMRIQPSRQLAAISKALPKVHSIGVLYNPSQSGQWVQEALLSPVGSIQTLLFKKFDSQTSLPGALQELAGKVDAYWLLPDSLLTAPQVFAGLLEFSMKNRIPIISFSEKYLAQGAAVAVTFDTLDLGAQAAELGAQVLLDGLGGDVPITTSPRKVRVVANPTVLERLGITYSAKGIDAIFSPEAGR</sequence>
<evidence type="ECO:0000313" key="2">
    <source>
        <dbReference type="EMBL" id="MDG4476774.1"/>
    </source>
</evidence>
<feature type="signal peptide" evidence="1">
    <location>
        <begin position="1"/>
        <end position="22"/>
    </location>
</feature>
<evidence type="ECO:0000256" key="1">
    <source>
        <dbReference type="SAM" id="SignalP"/>
    </source>
</evidence>
<evidence type="ECO:0008006" key="4">
    <source>
        <dbReference type="Google" id="ProtNLM"/>
    </source>
</evidence>
<gene>
    <name evidence="2" type="ORF">OLX77_11475</name>
</gene>
<dbReference type="AlphaFoldDB" id="A0A9X4MFY3"/>
<dbReference type="InterPro" id="IPR007487">
    <property type="entry name" value="ABC_transpt-TYRBP-like"/>
</dbReference>
<dbReference type="PANTHER" id="PTHR35271">
    <property type="entry name" value="ABC TRANSPORTER, SUBSTRATE-BINDING LIPOPROTEIN-RELATED"/>
    <property type="match status" value="1"/>
</dbReference>
<accession>A0A9X4MFY3</accession>
<feature type="chain" id="PRO_5040973266" description="ABC transporter substrate-binding protein" evidence="1">
    <location>
        <begin position="23"/>
        <end position="313"/>
    </location>
</feature>
<name>A0A9X4MFY3_9BACT</name>
<dbReference type="Gene3D" id="3.40.50.2300">
    <property type="match status" value="2"/>
</dbReference>
<protein>
    <recommendedName>
        <fullName evidence="4">ABC transporter substrate-binding protein</fullName>
    </recommendedName>
</protein>
<reference evidence="2" key="1">
    <citation type="journal article" date="2022" name="bioRxiv">
        <title>Thiovibrio frasassiensisgen. nov., sp. nov., an autotrophic, elemental sulfur disproportionating bacterium isolated from sulfidic karst sediment, and proposal of Thiovibrionaceae fam. nov.</title>
        <authorList>
            <person name="Aronson H."/>
            <person name="Thomas C."/>
            <person name="Bhattacharyya M."/>
            <person name="Eckstein S."/>
            <person name="Jensen S."/>
            <person name="Barco R."/>
            <person name="Macalady J."/>
            <person name="Amend J."/>
        </authorList>
    </citation>
    <scope>NUCLEOTIDE SEQUENCE</scope>
    <source>
        <strain evidence="2">RS19-109</strain>
    </source>
</reference>
<dbReference type="EMBL" id="JAPHEH010000001">
    <property type="protein sequence ID" value="MDG4476774.1"/>
    <property type="molecule type" value="Genomic_DNA"/>
</dbReference>
<organism evidence="2 3">
    <name type="scientific">Thiovibrio frasassiensis</name>
    <dbReference type="NCBI Taxonomy" id="2984131"/>
    <lineage>
        <taxon>Bacteria</taxon>
        <taxon>Pseudomonadati</taxon>
        <taxon>Thermodesulfobacteriota</taxon>
        <taxon>Desulfobulbia</taxon>
        <taxon>Desulfobulbales</taxon>
        <taxon>Thiovibrionaceae</taxon>
        <taxon>Thiovibrio</taxon>
    </lineage>
</organism>
<dbReference type="PANTHER" id="PTHR35271:SF1">
    <property type="entry name" value="ABC TRANSPORTER, SUBSTRATE-BINDING LIPOPROTEIN"/>
    <property type="match status" value="1"/>
</dbReference>
<dbReference type="RefSeq" id="WP_307633739.1">
    <property type="nucleotide sequence ID" value="NZ_JAPHEH010000001.1"/>
</dbReference>
<dbReference type="Proteomes" id="UP001154240">
    <property type="component" value="Unassembled WGS sequence"/>
</dbReference>
<evidence type="ECO:0000313" key="3">
    <source>
        <dbReference type="Proteomes" id="UP001154240"/>
    </source>
</evidence>
<keyword evidence="1" id="KW-0732">Signal</keyword>